<keyword evidence="2" id="KW-0732">Signal</keyword>
<dbReference type="InterPro" id="IPR001139">
    <property type="entry name" value="Glyco_hydro_30"/>
</dbReference>
<dbReference type="Pfam" id="PF02055">
    <property type="entry name" value="Glyco_hydro_30"/>
    <property type="match status" value="1"/>
</dbReference>
<feature type="domain" description="Glycosyl hydrolase family 30 TIM-barrel" evidence="5">
    <location>
        <begin position="56"/>
        <end position="405"/>
    </location>
</feature>
<keyword evidence="4" id="KW-0326">Glycosidase</keyword>
<keyword evidence="8" id="KW-1185">Reference proteome</keyword>
<gene>
    <name evidence="7" type="ORF">ATL40_2268</name>
</gene>
<comment type="caution">
    <text evidence="7">The sequence shown here is derived from an EMBL/GenBank/DDBJ whole genome shotgun (WGS) entry which is preliminary data.</text>
</comment>
<keyword evidence="3 4" id="KW-0378">Hydrolase</keyword>
<dbReference type="Pfam" id="PF17189">
    <property type="entry name" value="Glyco_hydro_30C"/>
    <property type="match status" value="1"/>
</dbReference>
<sequence length="601" mass="64199">MSPTPPAAAATTPVSVTVTSSDRALLLEPDEVSFEAGVSALPTIVVDPHTTFQTFRGVGASITHSSAALINALPDAQRREVMEMLFDPEEGIGLSVLRQPIGSSDFTPTSEHFTLADSADEDPGITSFDLSPDEETVLPLLREAREINPELTIIATPWSPPAWMKTSGSLDGGRLRSDSGVPKAYARYLAMAAEAYAQAGVPIDYLTVQNEPQHDAAVGYTTSGLDPLAAAEVIRHLGPQLYLRDLDTAVLGFDHNWALHPNDTTSTDGAANDPDYARTLMAQEGLWAMDGIAFHCYYGDPSAMTDFHADHPGEDLWVTECSGSHAPGDSDAKAFHDTFTWQTRMLTVGSMRNWASGVVGWNIALDADHGPYLGGCGTCTGFLTIEGMTVTPNAEYYAFAHLSAFVDVGAVRIDSTSWGATSWDGRPMSVAFRNPDGTYALLVHNQHDDPRSVAVAFGEQVLEYELPGGGVATFTWDAAGMPQPTAPVDLAGAEVTTEPTSGSQAASSGASGMRTVTLALGRVRSVSAVSLDIGDARGSEADRWVVETSWDGQKWTEVARGEGPALRAYSAFDRTWVKYVRVSVPADSGNAWDAAEFRVFR</sequence>
<accession>A0A2A9D479</accession>
<dbReference type="PANTHER" id="PTHR11069:SF23">
    <property type="entry name" value="LYSOSOMAL ACID GLUCOSYLCERAMIDASE"/>
    <property type="match status" value="1"/>
</dbReference>
<dbReference type="GO" id="GO:0006680">
    <property type="term" value="P:glucosylceramide catabolic process"/>
    <property type="evidence" value="ECO:0007669"/>
    <property type="project" value="TreeGrafter"/>
</dbReference>
<evidence type="ECO:0000256" key="3">
    <source>
        <dbReference type="ARBA" id="ARBA00022801"/>
    </source>
</evidence>
<evidence type="ECO:0000256" key="4">
    <source>
        <dbReference type="RuleBase" id="RU361188"/>
    </source>
</evidence>
<feature type="domain" description="Glycosyl hydrolase family 30 beta sandwich" evidence="6">
    <location>
        <begin position="409"/>
        <end position="474"/>
    </location>
</feature>
<dbReference type="InterPro" id="IPR008979">
    <property type="entry name" value="Galactose-bd-like_sf"/>
</dbReference>
<dbReference type="Gene3D" id="2.60.40.1180">
    <property type="entry name" value="Golgi alpha-mannosidase II"/>
    <property type="match status" value="1"/>
</dbReference>
<dbReference type="PANTHER" id="PTHR11069">
    <property type="entry name" value="GLUCOSYLCERAMIDASE"/>
    <property type="match status" value="1"/>
</dbReference>
<dbReference type="PRINTS" id="PR00843">
    <property type="entry name" value="GLHYDRLASE30"/>
</dbReference>
<dbReference type="SUPFAM" id="SSF51445">
    <property type="entry name" value="(Trans)glycosidases"/>
    <property type="match status" value="1"/>
</dbReference>
<evidence type="ECO:0000259" key="6">
    <source>
        <dbReference type="Pfam" id="PF17189"/>
    </source>
</evidence>
<dbReference type="Gene3D" id="2.60.120.260">
    <property type="entry name" value="Galactose-binding domain-like"/>
    <property type="match status" value="1"/>
</dbReference>
<dbReference type="GO" id="GO:0016020">
    <property type="term" value="C:membrane"/>
    <property type="evidence" value="ECO:0007669"/>
    <property type="project" value="GOC"/>
</dbReference>
<dbReference type="InterPro" id="IPR017853">
    <property type="entry name" value="GH"/>
</dbReference>
<organism evidence="7 8">
    <name type="scientific">Serinibacter salmoneus</name>
    <dbReference type="NCBI Taxonomy" id="556530"/>
    <lineage>
        <taxon>Bacteria</taxon>
        <taxon>Bacillati</taxon>
        <taxon>Actinomycetota</taxon>
        <taxon>Actinomycetes</taxon>
        <taxon>Micrococcales</taxon>
        <taxon>Beutenbergiaceae</taxon>
        <taxon>Serinibacter</taxon>
    </lineage>
</organism>
<dbReference type="InterPro" id="IPR033453">
    <property type="entry name" value="Glyco_hydro_30_TIM-barrel"/>
</dbReference>
<evidence type="ECO:0000259" key="5">
    <source>
        <dbReference type="Pfam" id="PF02055"/>
    </source>
</evidence>
<evidence type="ECO:0000256" key="2">
    <source>
        <dbReference type="ARBA" id="ARBA00022729"/>
    </source>
</evidence>
<dbReference type="InterPro" id="IPR033452">
    <property type="entry name" value="GH30_C"/>
</dbReference>
<evidence type="ECO:0000313" key="8">
    <source>
        <dbReference type="Proteomes" id="UP000224915"/>
    </source>
</evidence>
<dbReference type="GO" id="GO:0004348">
    <property type="term" value="F:glucosylceramidase activity"/>
    <property type="evidence" value="ECO:0007669"/>
    <property type="project" value="InterPro"/>
</dbReference>
<dbReference type="Gene3D" id="3.20.20.80">
    <property type="entry name" value="Glycosidases"/>
    <property type="match status" value="1"/>
</dbReference>
<name>A0A2A9D479_9MICO</name>
<proteinExistence type="inferred from homology"/>
<dbReference type="AlphaFoldDB" id="A0A2A9D479"/>
<reference evidence="7 8" key="1">
    <citation type="submission" date="2017-10" db="EMBL/GenBank/DDBJ databases">
        <title>Sequencing the genomes of 1000 actinobacteria strains.</title>
        <authorList>
            <person name="Klenk H.-P."/>
        </authorList>
    </citation>
    <scope>NUCLEOTIDE SEQUENCE [LARGE SCALE GENOMIC DNA]</scope>
    <source>
        <strain evidence="7 8">DSM 21801</strain>
    </source>
</reference>
<evidence type="ECO:0000313" key="7">
    <source>
        <dbReference type="EMBL" id="PFG20660.1"/>
    </source>
</evidence>
<dbReference type="EMBL" id="PDJD01000001">
    <property type="protein sequence ID" value="PFG20660.1"/>
    <property type="molecule type" value="Genomic_DNA"/>
</dbReference>
<dbReference type="InterPro" id="IPR013780">
    <property type="entry name" value="Glyco_hydro_b"/>
</dbReference>
<comment type="similarity">
    <text evidence="1 4">Belongs to the glycosyl hydrolase 30 family.</text>
</comment>
<protein>
    <submittedName>
        <fullName evidence="7">Glucosylceramidase</fullName>
    </submittedName>
</protein>
<dbReference type="Proteomes" id="UP000224915">
    <property type="component" value="Unassembled WGS sequence"/>
</dbReference>
<dbReference type="RefSeq" id="WP_169925949.1">
    <property type="nucleotide sequence ID" value="NZ_PDJD01000001.1"/>
</dbReference>
<dbReference type="SUPFAM" id="SSF49785">
    <property type="entry name" value="Galactose-binding domain-like"/>
    <property type="match status" value="1"/>
</dbReference>
<evidence type="ECO:0000256" key="1">
    <source>
        <dbReference type="ARBA" id="ARBA00005382"/>
    </source>
</evidence>